<proteinExistence type="predicted"/>
<evidence type="ECO:0000259" key="2">
    <source>
        <dbReference type="Pfam" id="PF00326"/>
    </source>
</evidence>
<dbReference type="AlphaFoldDB" id="A0A1M7HD31"/>
<evidence type="ECO:0000256" key="1">
    <source>
        <dbReference type="SAM" id="SignalP"/>
    </source>
</evidence>
<dbReference type="SUPFAM" id="SSF53474">
    <property type="entry name" value="alpha/beta-Hydrolases"/>
    <property type="match status" value="1"/>
</dbReference>
<dbReference type="Gene3D" id="3.40.50.1820">
    <property type="entry name" value="alpha/beta hydrolase"/>
    <property type="match status" value="1"/>
</dbReference>
<feature type="domain" description="Peptidase S9 prolyl oligopeptidase catalytic" evidence="2">
    <location>
        <begin position="236"/>
        <end position="323"/>
    </location>
</feature>
<sequence length="324" mass="34811">MVKASGVLTALALAGTVQAQEITRFEARGTGFIEYQVPPAGDAPPVEYYISRTTAPAPLVLLIQGSGCTPGFSGLGTPRRSANIFGFLDTAWTGKYAVMTVNKPYSPATPQPDGTATACPEQFNQYFTLENWTRDLARAVQHARNLPWVAQGPLLVIGVSEGATAAAALAARDAAITNLAMVSGSGATQYYDFIVNAYRSGANDSEVKQKLDELDATRQRIFAAPDSATDFAWGHPYKRWSSFFRASNTTSLLKSRSKVYVVSGMQDSSTPILSAEAMAADLRAAGHDVTVRRLPDVGHTLQPAGASGDALWPEYQRILNWFQP</sequence>
<evidence type="ECO:0000313" key="3">
    <source>
        <dbReference type="EMBL" id="SHM26358.1"/>
    </source>
</evidence>
<dbReference type="GO" id="GO:0052689">
    <property type="term" value="F:carboxylic ester hydrolase activity"/>
    <property type="evidence" value="ECO:0007669"/>
    <property type="project" value="TreeGrafter"/>
</dbReference>
<gene>
    <name evidence="3" type="ORF">SAMN05192549_101138</name>
</gene>
<dbReference type="PANTHER" id="PTHR43265">
    <property type="entry name" value="ESTERASE ESTD"/>
    <property type="match status" value="1"/>
</dbReference>
<dbReference type="InterPro" id="IPR053145">
    <property type="entry name" value="AB_hydrolase_Est10"/>
</dbReference>
<dbReference type="EMBL" id="FRCX01000001">
    <property type="protein sequence ID" value="SHM26358.1"/>
    <property type="molecule type" value="Genomic_DNA"/>
</dbReference>
<dbReference type="STRING" id="551987.SAMN05192549_101138"/>
<dbReference type="PANTHER" id="PTHR43265:SF1">
    <property type="entry name" value="ESTERASE ESTD"/>
    <property type="match status" value="1"/>
</dbReference>
<keyword evidence="1" id="KW-0732">Signal</keyword>
<dbReference type="GO" id="GO:0006508">
    <property type="term" value="P:proteolysis"/>
    <property type="evidence" value="ECO:0007669"/>
    <property type="project" value="InterPro"/>
</dbReference>
<dbReference type="Pfam" id="PF00326">
    <property type="entry name" value="Peptidase_S9"/>
    <property type="match status" value="1"/>
</dbReference>
<dbReference type="GO" id="GO:0008236">
    <property type="term" value="F:serine-type peptidase activity"/>
    <property type="evidence" value="ECO:0007669"/>
    <property type="project" value="InterPro"/>
</dbReference>
<keyword evidence="4" id="KW-1185">Reference proteome</keyword>
<feature type="chain" id="PRO_5013178459" evidence="1">
    <location>
        <begin position="20"/>
        <end position="324"/>
    </location>
</feature>
<dbReference type="InterPro" id="IPR001375">
    <property type="entry name" value="Peptidase_S9_cat"/>
</dbReference>
<feature type="signal peptide" evidence="1">
    <location>
        <begin position="1"/>
        <end position="19"/>
    </location>
</feature>
<organism evidence="3 4">
    <name type="scientific">Duganella sacchari</name>
    <dbReference type="NCBI Taxonomy" id="551987"/>
    <lineage>
        <taxon>Bacteria</taxon>
        <taxon>Pseudomonadati</taxon>
        <taxon>Pseudomonadota</taxon>
        <taxon>Betaproteobacteria</taxon>
        <taxon>Burkholderiales</taxon>
        <taxon>Oxalobacteraceae</taxon>
        <taxon>Telluria group</taxon>
        <taxon>Duganella</taxon>
    </lineage>
</organism>
<name>A0A1M7HD31_9BURK</name>
<dbReference type="Proteomes" id="UP000184339">
    <property type="component" value="Unassembled WGS sequence"/>
</dbReference>
<accession>A0A1M7HD31</accession>
<evidence type="ECO:0000313" key="4">
    <source>
        <dbReference type="Proteomes" id="UP000184339"/>
    </source>
</evidence>
<dbReference type="InterPro" id="IPR029058">
    <property type="entry name" value="AB_hydrolase_fold"/>
</dbReference>
<reference evidence="4" key="1">
    <citation type="submission" date="2016-11" db="EMBL/GenBank/DDBJ databases">
        <authorList>
            <person name="Varghese N."/>
            <person name="Submissions S."/>
        </authorList>
    </citation>
    <scope>NUCLEOTIDE SEQUENCE [LARGE SCALE GENOMIC DNA]</scope>
    <source>
        <strain evidence="4">Sac-22</strain>
    </source>
</reference>
<protein>
    <submittedName>
        <fullName evidence="3">Prolyl oligopeptidase family protein</fullName>
    </submittedName>
</protein>